<evidence type="ECO:0000313" key="1">
    <source>
        <dbReference type="EMBL" id="CCU77567.1"/>
    </source>
</evidence>
<accession>M5DXH2</accession>
<dbReference type="EMBL" id="CAUI01000003">
    <property type="protein sequence ID" value="CCU77567.1"/>
    <property type="molecule type" value="Genomic_DNA"/>
</dbReference>
<reference evidence="2" key="1">
    <citation type="journal article" date="2013" name="Genome Announc.">
        <title>Genome Sequence of Halanaerobium saccharolyticum subsp. saccharolyticum Strain DSM 6643T, a Halophilic Hydrogen-Producing Bacterium.</title>
        <authorList>
            <person name="Kivisto A."/>
            <person name="Larjo A."/>
            <person name="Ciranna A."/>
            <person name="Santala V."/>
            <person name="Roos C."/>
            <person name="Karp M."/>
        </authorList>
    </citation>
    <scope>NUCLEOTIDE SEQUENCE [LARGE SCALE GENOMIC DNA]</scope>
    <source>
        <strain evidence="2">DSM 6643</strain>
    </source>
</reference>
<dbReference type="InParanoid" id="M5DXH2"/>
<organism evidence="1 2">
    <name type="scientific">Halanaerobium saccharolyticum subsp. saccharolyticum DSM 6643</name>
    <dbReference type="NCBI Taxonomy" id="1293054"/>
    <lineage>
        <taxon>Bacteria</taxon>
        <taxon>Bacillati</taxon>
        <taxon>Bacillota</taxon>
        <taxon>Clostridia</taxon>
        <taxon>Halanaerobiales</taxon>
        <taxon>Halanaerobiaceae</taxon>
        <taxon>Halanaerobium</taxon>
    </lineage>
</organism>
<protein>
    <submittedName>
        <fullName evidence="1">Uncharacterized protein</fullName>
    </submittedName>
</protein>
<keyword evidence="2" id="KW-1185">Reference proteome</keyword>
<name>M5DXH2_9FIRM</name>
<dbReference type="AlphaFoldDB" id="M5DXH2"/>
<proteinExistence type="predicted"/>
<sequence>MKKEDVELVKQNGNHILNSVEKGLLNIIQITDIVPTNTQEKWYESLSNIENEYCNLFFYQSSDEKWIKIDINYHCSNISKENTIFNNKLYKVLNIVSPNILSEFPNYKDKLIFISESVSSTMKENDLEVLKDISFVFSRSVLKKYNKEILSDFQKVLNIIRKETNLIKEDHLARGDLIVSSQINVYKKDNGNWNIRDENLKYNTDESTLTEYWGEFNIYSNDFISTTYNYPWMPVSTSDFVLPF</sequence>
<comment type="caution">
    <text evidence="1">The sequence shown here is derived from an EMBL/GenBank/DDBJ whole genome shotgun (WGS) entry which is preliminary data.</text>
</comment>
<evidence type="ECO:0000313" key="2">
    <source>
        <dbReference type="Proteomes" id="UP000012063"/>
    </source>
</evidence>
<dbReference type="Proteomes" id="UP000012063">
    <property type="component" value="Unassembled WGS sequence"/>
</dbReference>
<gene>
    <name evidence="1" type="ORF">HSACCH_00028</name>
</gene>